<dbReference type="RefSeq" id="WP_316699545.1">
    <property type="nucleotide sequence ID" value="NZ_CP136336.1"/>
</dbReference>
<dbReference type="Gene3D" id="3.40.1580.10">
    <property type="entry name" value="SMI1/KNR4-like"/>
    <property type="match status" value="1"/>
</dbReference>
<feature type="domain" description="Knr4/Smi1-like" evidence="1">
    <location>
        <begin position="21"/>
        <end position="158"/>
    </location>
</feature>
<name>A0ABZ0CVA4_9BURK</name>
<gene>
    <name evidence="2" type="ORF">RXV79_18480</name>
</gene>
<dbReference type="Proteomes" id="UP001303946">
    <property type="component" value="Chromosome"/>
</dbReference>
<evidence type="ECO:0000259" key="1">
    <source>
        <dbReference type="SMART" id="SM00860"/>
    </source>
</evidence>
<accession>A0ABZ0CVA4</accession>
<keyword evidence="3" id="KW-1185">Reference proteome</keyword>
<sequence length="192" mass="21372">MSDLSEKLQSLQMEMPGWCIAPTEELVLGYEKQFGLTLPPDYRAFLAEFGGCLVNASAPFQEPTPFGRNGIVDHFFGFMPEARSCCDVRANTARIEGAPDVVAIAGDLMGGMIWLKCTGIDTGNVYYYDHEQRASWPDERFNAHFSALSSDIENYLALRRQNQLPQKTAGYANLYRMAATFSGFVSSLERDA</sequence>
<proteinExistence type="predicted"/>
<protein>
    <submittedName>
        <fullName evidence="2">SMI1/KNR4 family protein</fullName>
    </submittedName>
</protein>
<dbReference type="InterPro" id="IPR037883">
    <property type="entry name" value="Knr4/Smi1-like_sf"/>
</dbReference>
<dbReference type="SMART" id="SM00860">
    <property type="entry name" value="SMI1_KNR4"/>
    <property type="match status" value="1"/>
</dbReference>
<dbReference type="EMBL" id="CP136336">
    <property type="protein sequence ID" value="WOB06900.1"/>
    <property type="molecule type" value="Genomic_DNA"/>
</dbReference>
<dbReference type="InterPro" id="IPR018958">
    <property type="entry name" value="Knr4/Smi1-like_dom"/>
</dbReference>
<reference evidence="2 3" key="1">
    <citation type="submission" date="2023-10" db="EMBL/GenBank/DDBJ databases">
        <title>Bacteria for the degradation of biodegradable plastic PBAT(Polybutylene adipate terephthalate).</title>
        <authorList>
            <person name="Weon H.-Y."/>
            <person name="Yeon J."/>
        </authorList>
    </citation>
    <scope>NUCLEOTIDE SEQUENCE [LARGE SCALE GENOMIC DNA]</scope>
    <source>
        <strain evidence="2 3">SBD 7-3</strain>
    </source>
</reference>
<organism evidence="2 3">
    <name type="scientific">Piscinibacter gummiphilus</name>
    <dbReference type="NCBI Taxonomy" id="946333"/>
    <lineage>
        <taxon>Bacteria</taxon>
        <taxon>Pseudomonadati</taxon>
        <taxon>Pseudomonadota</taxon>
        <taxon>Betaproteobacteria</taxon>
        <taxon>Burkholderiales</taxon>
        <taxon>Sphaerotilaceae</taxon>
        <taxon>Piscinibacter</taxon>
    </lineage>
</organism>
<dbReference type="SUPFAM" id="SSF160631">
    <property type="entry name" value="SMI1/KNR4-like"/>
    <property type="match status" value="1"/>
</dbReference>
<evidence type="ECO:0000313" key="3">
    <source>
        <dbReference type="Proteomes" id="UP001303946"/>
    </source>
</evidence>
<evidence type="ECO:0000313" key="2">
    <source>
        <dbReference type="EMBL" id="WOB06900.1"/>
    </source>
</evidence>
<dbReference type="Pfam" id="PF09346">
    <property type="entry name" value="SMI1_KNR4"/>
    <property type="match status" value="1"/>
</dbReference>